<reference evidence="2 3" key="1">
    <citation type="submission" date="2020-08" db="EMBL/GenBank/DDBJ databases">
        <title>Sequencing the genomes of 1000 actinobacteria strains.</title>
        <authorList>
            <person name="Klenk H.-P."/>
        </authorList>
    </citation>
    <scope>NUCLEOTIDE SEQUENCE [LARGE SCALE GENOMIC DNA]</scope>
    <source>
        <strain evidence="2 3">DSM 46659</strain>
    </source>
</reference>
<dbReference type="RefSeq" id="WP_184078546.1">
    <property type="nucleotide sequence ID" value="NZ_JACHDS010000001.1"/>
</dbReference>
<feature type="region of interest" description="Disordered" evidence="1">
    <location>
        <begin position="16"/>
        <end position="47"/>
    </location>
</feature>
<dbReference type="AlphaFoldDB" id="A0A7W9YLQ7"/>
<evidence type="ECO:0000313" key="2">
    <source>
        <dbReference type="EMBL" id="MBB6174488.1"/>
    </source>
</evidence>
<organism evidence="2 3">
    <name type="scientific">Nocardiopsis mwathae</name>
    <dbReference type="NCBI Taxonomy" id="1472723"/>
    <lineage>
        <taxon>Bacteria</taxon>
        <taxon>Bacillati</taxon>
        <taxon>Actinomycetota</taxon>
        <taxon>Actinomycetes</taxon>
        <taxon>Streptosporangiales</taxon>
        <taxon>Nocardiopsidaceae</taxon>
        <taxon>Nocardiopsis</taxon>
    </lineage>
</organism>
<keyword evidence="3" id="KW-1185">Reference proteome</keyword>
<protein>
    <submittedName>
        <fullName evidence="2">Uncharacterized protein</fullName>
    </submittedName>
</protein>
<dbReference type="Proteomes" id="UP000546642">
    <property type="component" value="Unassembled WGS sequence"/>
</dbReference>
<evidence type="ECO:0000256" key="1">
    <source>
        <dbReference type="SAM" id="MobiDB-lite"/>
    </source>
</evidence>
<comment type="caution">
    <text evidence="2">The sequence shown here is derived from an EMBL/GenBank/DDBJ whole genome shotgun (WGS) entry which is preliminary data.</text>
</comment>
<sequence length="47" mass="5111">MRLVSAFVLLVLQPPPPSAAPPRASRRRAARVRPYARSIQADTAEVA</sequence>
<name>A0A7W9YLQ7_9ACTN</name>
<proteinExistence type="predicted"/>
<dbReference type="EMBL" id="JACHDS010000001">
    <property type="protein sequence ID" value="MBB6174488.1"/>
    <property type="molecule type" value="Genomic_DNA"/>
</dbReference>
<gene>
    <name evidence="2" type="ORF">HNR23_004548</name>
</gene>
<accession>A0A7W9YLQ7</accession>
<evidence type="ECO:0000313" key="3">
    <source>
        <dbReference type="Proteomes" id="UP000546642"/>
    </source>
</evidence>